<evidence type="ECO:0000313" key="2">
    <source>
        <dbReference type="Proteomes" id="UP000886523"/>
    </source>
</evidence>
<comment type="caution">
    <text evidence="1">The sequence shown here is derived from an EMBL/GenBank/DDBJ whole genome shotgun (WGS) entry which is preliminary data.</text>
</comment>
<sequence>MASSSVEFLMGRTHRPAKKAKLTFVHDFELQSQATVHHVSTTSSEPVLISDCLIVPATPDKLPRPNSSHLSPISGPDFGQDIPDDNDDLGTVHYLPGPTPCKHYANMDEPLKQWKPCKMNTLMPCCSATADKASHLDHVKNAVIIMYRLFINVSSASTEVHCVRIVALIIITTSIYIKSRQAYVFVCALTSLMHPTQKKWDSGCFEDMSLFELGLMSFSLFLQLLYCSHSYPTTPFCLQSKLSVHQFYCVLERETDNTGLSNLQHGRCAHDPSGTDGMKPGKLAITCPVCPNPDINLPPNWEKSPQELHKVPRLSFSNMDYIIFSALQGYSPPFLVLSYNLICQYWTNIRQHMPQLPPELCVLYSLNFTPGVGHMDGEGIEWEWAEINITENSTKEMSEGACHDTLDNLLGDKNFHKEIGLGKSLLTKLKTAQVESAKHVEQFKSFTGGLDPAMVQEYENTILAWEADCSKPNPYYIRSLSKTQVDIRLELLESEQSHLSLTGGHAIHDTSATSFLCGGLEIKEAQQWLARDVAAVGSLSTSTQSVNIQSC</sequence>
<gene>
    <name evidence="1" type="ORF">BS47DRAFT_1368992</name>
</gene>
<proteinExistence type="predicted"/>
<organism evidence="1 2">
    <name type="scientific">Hydnum rufescens UP504</name>
    <dbReference type="NCBI Taxonomy" id="1448309"/>
    <lineage>
        <taxon>Eukaryota</taxon>
        <taxon>Fungi</taxon>
        <taxon>Dikarya</taxon>
        <taxon>Basidiomycota</taxon>
        <taxon>Agaricomycotina</taxon>
        <taxon>Agaricomycetes</taxon>
        <taxon>Cantharellales</taxon>
        <taxon>Hydnaceae</taxon>
        <taxon>Hydnum</taxon>
    </lineage>
</organism>
<evidence type="ECO:0000313" key="1">
    <source>
        <dbReference type="EMBL" id="KAF9504167.1"/>
    </source>
</evidence>
<dbReference type="Proteomes" id="UP000886523">
    <property type="component" value="Unassembled WGS sequence"/>
</dbReference>
<dbReference type="AlphaFoldDB" id="A0A9P6AEL5"/>
<evidence type="ECO:0008006" key="3">
    <source>
        <dbReference type="Google" id="ProtNLM"/>
    </source>
</evidence>
<dbReference type="Pfam" id="PF18758">
    <property type="entry name" value="KDZ"/>
    <property type="match status" value="1"/>
</dbReference>
<protein>
    <recommendedName>
        <fullName evidence="3">CxC2-like cysteine cluster KDZ transposase-associated domain-containing protein</fullName>
    </recommendedName>
</protein>
<keyword evidence="2" id="KW-1185">Reference proteome</keyword>
<dbReference type="EMBL" id="MU129256">
    <property type="protein sequence ID" value="KAF9504167.1"/>
    <property type="molecule type" value="Genomic_DNA"/>
</dbReference>
<name>A0A9P6AEL5_9AGAM</name>
<dbReference type="OrthoDB" id="3257768at2759"/>
<reference evidence="1" key="1">
    <citation type="journal article" date="2020" name="Nat. Commun.">
        <title>Large-scale genome sequencing of mycorrhizal fungi provides insights into the early evolution of symbiotic traits.</title>
        <authorList>
            <person name="Miyauchi S."/>
            <person name="Kiss E."/>
            <person name="Kuo A."/>
            <person name="Drula E."/>
            <person name="Kohler A."/>
            <person name="Sanchez-Garcia M."/>
            <person name="Morin E."/>
            <person name="Andreopoulos B."/>
            <person name="Barry K.W."/>
            <person name="Bonito G."/>
            <person name="Buee M."/>
            <person name="Carver A."/>
            <person name="Chen C."/>
            <person name="Cichocki N."/>
            <person name="Clum A."/>
            <person name="Culley D."/>
            <person name="Crous P.W."/>
            <person name="Fauchery L."/>
            <person name="Girlanda M."/>
            <person name="Hayes R.D."/>
            <person name="Keri Z."/>
            <person name="LaButti K."/>
            <person name="Lipzen A."/>
            <person name="Lombard V."/>
            <person name="Magnuson J."/>
            <person name="Maillard F."/>
            <person name="Murat C."/>
            <person name="Nolan M."/>
            <person name="Ohm R.A."/>
            <person name="Pangilinan J."/>
            <person name="Pereira M.F."/>
            <person name="Perotto S."/>
            <person name="Peter M."/>
            <person name="Pfister S."/>
            <person name="Riley R."/>
            <person name="Sitrit Y."/>
            <person name="Stielow J.B."/>
            <person name="Szollosi G."/>
            <person name="Zifcakova L."/>
            <person name="Stursova M."/>
            <person name="Spatafora J.W."/>
            <person name="Tedersoo L."/>
            <person name="Vaario L.M."/>
            <person name="Yamada A."/>
            <person name="Yan M."/>
            <person name="Wang P."/>
            <person name="Xu J."/>
            <person name="Bruns T."/>
            <person name="Baldrian P."/>
            <person name="Vilgalys R."/>
            <person name="Dunand C."/>
            <person name="Henrissat B."/>
            <person name="Grigoriev I.V."/>
            <person name="Hibbett D."/>
            <person name="Nagy L.G."/>
            <person name="Martin F.M."/>
        </authorList>
    </citation>
    <scope>NUCLEOTIDE SEQUENCE</scope>
    <source>
        <strain evidence="1">UP504</strain>
    </source>
</reference>
<accession>A0A9P6AEL5</accession>
<dbReference type="InterPro" id="IPR040521">
    <property type="entry name" value="KDZ"/>
</dbReference>